<evidence type="ECO:0000256" key="2">
    <source>
        <dbReference type="ARBA" id="ARBA00006275"/>
    </source>
</evidence>
<evidence type="ECO:0000313" key="8">
    <source>
        <dbReference type="EMBL" id="KAA9347153.1"/>
    </source>
</evidence>
<evidence type="ECO:0000256" key="3">
    <source>
        <dbReference type="ARBA" id="ARBA00022729"/>
    </source>
</evidence>
<keyword evidence="9" id="KW-1185">Reference proteome</keyword>
<keyword evidence="5" id="KW-0998">Cell outer membrane</keyword>
<dbReference type="Pfam" id="PF07980">
    <property type="entry name" value="SusD_RagB"/>
    <property type="match status" value="1"/>
</dbReference>
<dbReference type="EMBL" id="VTWS01000008">
    <property type="protein sequence ID" value="KAA9347153.1"/>
    <property type="molecule type" value="Genomic_DNA"/>
</dbReference>
<dbReference type="RefSeq" id="WP_150880732.1">
    <property type="nucleotide sequence ID" value="NZ_VTWS01000008.1"/>
</dbReference>
<dbReference type="AlphaFoldDB" id="A0A5N1JDD4"/>
<dbReference type="InterPro" id="IPR012944">
    <property type="entry name" value="SusD_RagB_dom"/>
</dbReference>
<dbReference type="Gene3D" id="1.25.40.390">
    <property type="match status" value="1"/>
</dbReference>
<keyword evidence="3" id="KW-0732">Signal</keyword>
<dbReference type="Proteomes" id="UP000326344">
    <property type="component" value="Unassembled WGS sequence"/>
</dbReference>
<feature type="domain" description="RagB/SusD" evidence="6">
    <location>
        <begin position="332"/>
        <end position="480"/>
    </location>
</feature>
<evidence type="ECO:0000259" key="7">
    <source>
        <dbReference type="Pfam" id="PF14322"/>
    </source>
</evidence>
<organism evidence="8 9">
    <name type="scientific">Larkinella humicola</name>
    <dbReference type="NCBI Taxonomy" id="2607654"/>
    <lineage>
        <taxon>Bacteria</taxon>
        <taxon>Pseudomonadati</taxon>
        <taxon>Bacteroidota</taxon>
        <taxon>Cytophagia</taxon>
        <taxon>Cytophagales</taxon>
        <taxon>Spirosomataceae</taxon>
        <taxon>Larkinella</taxon>
    </lineage>
</organism>
<protein>
    <submittedName>
        <fullName evidence="8">RagB/SusD family nutrient uptake outer membrane protein</fullName>
    </submittedName>
</protein>
<dbReference type="SUPFAM" id="SSF48452">
    <property type="entry name" value="TPR-like"/>
    <property type="match status" value="1"/>
</dbReference>
<comment type="subcellular location">
    <subcellularLocation>
        <location evidence="1">Cell outer membrane</location>
    </subcellularLocation>
</comment>
<proteinExistence type="inferred from homology"/>
<evidence type="ECO:0000256" key="4">
    <source>
        <dbReference type="ARBA" id="ARBA00023136"/>
    </source>
</evidence>
<name>A0A5N1JDD4_9BACT</name>
<sequence>MKTNHIAAWLLAIALAGCKGDFLSVVPETALSSATFFIKEADFQQAVNGAYVPLRQMFNERAWVLEEMHSDNTYYGRNTLYGAVDPTENVADFAVPTANGVTANDNVLVQYRLNYQIIARTNQILTTIDAVNFAAESKNNLKGQAYFLRAFAYFDLVRLFGKVPLHLTPVTGREDAALPLATTDQLYAQVEKDATEASKLLLNKAKQEAGRATSGAAKTLLANLYITQKKWAQAEALLKDVITNDGYSLMPDYNNAFAFTATNKNNAESVFEVQYMEGSAGYNGNQIYRFIPSPITADEIRPITGTSNAQPTSQESNNIPTPDLIAAYEVGDKRKDISIGYVTLSQSLRENKTYPYIKKYARTHSLHNNTGQNWPVYRYAEVLLFMAEALNEQAKTADAAVYLNQVRTRAGLAATTANSQTAMREAIFKERRVELAFENKRWFDLTRTGRVKEIIGAYGARVKANPQDYYFPKGAVPPPNAFTVLDDYYGLPAVESALTPNF</sequence>
<comment type="similarity">
    <text evidence="2">Belongs to the SusD family.</text>
</comment>
<dbReference type="InterPro" id="IPR011990">
    <property type="entry name" value="TPR-like_helical_dom_sf"/>
</dbReference>
<evidence type="ECO:0000259" key="6">
    <source>
        <dbReference type="Pfam" id="PF07980"/>
    </source>
</evidence>
<evidence type="ECO:0000256" key="1">
    <source>
        <dbReference type="ARBA" id="ARBA00004442"/>
    </source>
</evidence>
<dbReference type="GO" id="GO:0009279">
    <property type="term" value="C:cell outer membrane"/>
    <property type="evidence" value="ECO:0007669"/>
    <property type="project" value="UniProtKB-SubCell"/>
</dbReference>
<reference evidence="8 9" key="1">
    <citation type="submission" date="2019-09" db="EMBL/GenBank/DDBJ databases">
        <title>Genome Sequence of Larkinella sp MA1.</title>
        <authorList>
            <person name="Srinivasan S."/>
        </authorList>
    </citation>
    <scope>NUCLEOTIDE SEQUENCE [LARGE SCALE GENOMIC DNA]</scope>
    <source>
        <strain evidence="8 9">MA1</strain>
    </source>
</reference>
<evidence type="ECO:0000313" key="9">
    <source>
        <dbReference type="Proteomes" id="UP000326344"/>
    </source>
</evidence>
<dbReference type="Pfam" id="PF14322">
    <property type="entry name" value="SusD-like_3"/>
    <property type="match status" value="1"/>
</dbReference>
<dbReference type="PROSITE" id="PS51257">
    <property type="entry name" value="PROKAR_LIPOPROTEIN"/>
    <property type="match status" value="1"/>
</dbReference>
<dbReference type="InterPro" id="IPR033985">
    <property type="entry name" value="SusD-like_N"/>
</dbReference>
<feature type="domain" description="SusD-like N-terminal" evidence="7">
    <location>
        <begin position="21"/>
        <end position="225"/>
    </location>
</feature>
<dbReference type="CDD" id="cd08977">
    <property type="entry name" value="SusD"/>
    <property type="match status" value="1"/>
</dbReference>
<evidence type="ECO:0000256" key="5">
    <source>
        <dbReference type="ARBA" id="ARBA00023237"/>
    </source>
</evidence>
<keyword evidence="4" id="KW-0472">Membrane</keyword>
<accession>A0A5N1JDD4</accession>
<gene>
    <name evidence="8" type="ORF">F0P93_26465</name>
</gene>
<comment type="caution">
    <text evidence="8">The sequence shown here is derived from an EMBL/GenBank/DDBJ whole genome shotgun (WGS) entry which is preliminary data.</text>
</comment>